<dbReference type="AlphaFoldDB" id="A0A7R8CY22"/>
<dbReference type="EMBL" id="HG994585">
    <property type="protein sequence ID" value="CAF2966451.1"/>
    <property type="molecule type" value="Genomic_DNA"/>
</dbReference>
<keyword evidence="2" id="KW-1185">Reference proteome</keyword>
<proteinExistence type="predicted"/>
<evidence type="ECO:0000313" key="2">
    <source>
        <dbReference type="Proteomes" id="UP000675881"/>
    </source>
</evidence>
<reference evidence="1" key="1">
    <citation type="submission" date="2021-02" db="EMBL/GenBank/DDBJ databases">
        <authorList>
            <person name="Bekaert M."/>
        </authorList>
    </citation>
    <scope>NUCLEOTIDE SEQUENCE</scope>
    <source>
        <strain evidence="1">IoA-00</strain>
    </source>
</reference>
<evidence type="ECO:0000313" key="1">
    <source>
        <dbReference type="EMBL" id="CAF2966451.1"/>
    </source>
</evidence>
<accession>A0A7R8CY22</accession>
<sequence length="115" mass="13675">MARNFKKHYFDHGKASFKYLVTMDESWVLYSTSENKESSKQGSHTINSEYYVGVLQAFLKHFGRKDKRRLSRDFCINSGSHVSQYTMDFMIQKNMKIMLLILQIWQHVTFICFSN</sequence>
<organism evidence="1 2">
    <name type="scientific">Lepeophtheirus salmonis</name>
    <name type="common">Salmon louse</name>
    <name type="synonym">Caligus salmonis</name>
    <dbReference type="NCBI Taxonomy" id="72036"/>
    <lineage>
        <taxon>Eukaryota</taxon>
        <taxon>Metazoa</taxon>
        <taxon>Ecdysozoa</taxon>
        <taxon>Arthropoda</taxon>
        <taxon>Crustacea</taxon>
        <taxon>Multicrustacea</taxon>
        <taxon>Hexanauplia</taxon>
        <taxon>Copepoda</taxon>
        <taxon>Siphonostomatoida</taxon>
        <taxon>Caligidae</taxon>
        <taxon>Lepeophtheirus</taxon>
    </lineage>
</organism>
<dbReference type="Proteomes" id="UP000675881">
    <property type="component" value="Chromosome 6"/>
</dbReference>
<protein>
    <submittedName>
        <fullName evidence="1">(salmon louse) hypothetical protein</fullName>
    </submittedName>
</protein>
<gene>
    <name evidence="1" type="ORF">LSAA_11367</name>
</gene>
<name>A0A7R8CY22_LEPSM</name>